<accession>A0ABW6AW03</accession>
<organism evidence="2 3">
    <name type="scientific">Olivibacter jilunii</name>
    <dbReference type="NCBI Taxonomy" id="985016"/>
    <lineage>
        <taxon>Bacteria</taxon>
        <taxon>Pseudomonadati</taxon>
        <taxon>Bacteroidota</taxon>
        <taxon>Sphingobacteriia</taxon>
        <taxon>Sphingobacteriales</taxon>
        <taxon>Sphingobacteriaceae</taxon>
        <taxon>Olivibacter</taxon>
    </lineage>
</organism>
<evidence type="ECO:0000313" key="2">
    <source>
        <dbReference type="EMBL" id="MFD2961311.1"/>
    </source>
</evidence>
<dbReference type="RefSeq" id="WP_377609415.1">
    <property type="nucleotide sequence ID" value="NZ_JBHUPA010000002.1"/>
</dbReference>
<evidence type="ECO:0000313" key="3">
    <source>
        <dbReference type="Proteomes" id="UP001597560"/>
    </source>
</evidence>
<sequence length="155" mass="18397">MRYMKRKWTDERKLELIEKFNPNFISSIASYFRVSEEDLCNQARKLRLYNNFKRPDTVAKPKIGRPTLTAEQKEASKRRQEELAKQKKAEKKKRKPDMNKEPEKKQEYVRKPFTPYMSSKDGRVLQLDNKTQITLRPGADPAQVIARFQARNSSF</sequence>
<keyword evidence="3" id="KW-1185">Reference proteome</keyword>
<comment type="caution">
    <text evidence="2">The sequence shown here is derived from an EMBL/GenBank/DDBJ whole genome shotgun (WGS) entry which is preliminary data.</text>
</comment>
<reference evidence="3" key="1">
    <citation type="journal article" date="2019" name="Int. J. Syst. Evol. Microbiol.">
        <title>The Global Catalogue of Microorganisms (GCM) 10K type strain sequencing project: providing services to taxonomists for standard genome sequencing and annotation.</title>
        <authorList>
            <consortium name="The Broad Institute Genomics Platform"/>
            <consortium name="The Broad Institute Genome Sequencing Center for Infectious Disease"/>
            <person name="Wu L."/>
            <person name="Ma J."/>
        </authorList>
    </citation>
    <scope>NUCLEOTIDE SEQUENCE [LARGE SCALE GENOMIC DNA]</scope>
    <source>
        <strain evidence="3">KCTC 23098</strain>
    </source>
</reference>
<name>A0ABW6AW03_9SPHI</name>
<evidence type="ECO:0000256" key="1">
    <source>
        <dbReference type="SAM" id="MobiDB-lite"/>
    </source>
</evidence>
<feature type="compositionally biased region" description="Basic and acidic residues" evidence="1">
    <location>
        <begin position="71"/>
        <end position="87"/>
    </location>
</feature>
<feature type="compositionally biased region" description="Basic and acidic residues" evidence="1">
    <location>
        <begin position="96"/>
        <end position="110"/>
    </location>
</feature>
<dbReference type="Proteomes" id="UP001597560">
    <property type="component" value="Unassembled WGS sequence"/>
</dbReference>
<protein>
    <recommendedName>
        <fullName evidence="4">Transposase</fullName>
    </recommendedName>
</protein>
<gene>
    <name evidence="2" type="ORF">ACFS6J_05925</name>
</gene>
<evidence type="ECO:0008006" key="4">
    <source>
        <dbReference type="Google" id="ProtNLM"/>
    </source>
</evidence>
<dbReference type="EMBL" id="JBHUPA010000002">
    <property type="protein sequence ID" value="MFD2961311.1"/>
    <property type="molecule type" value="Genomic_DNA"/>
</dbReference>
<feature type="region of interest" description="Disordered" evidence="1">
    <location>
        <begin position="52"/>
        <end position="124"/>
    </location>
</feature>
<proteinExistence type="predicted"/>